<evidence type="ECO:0000256" key="4">
    <source>
        <dbReference type="ARBA" id="ARBA00023212"/>
    </source>
</evidence>
<dbReference type="AlphaFoldDB" id="A0AA36FDI8"/>
<dbReference type="SUPFAM" id="SSF48403">
    <property type="entry name" value="Ankyrin repeat"/>
    <property type="match status" value="1"/>
</dbReference>
<dbReference type="Gene3D" id="1.25.40.20">
    <property type="entry name" value="Ankyrin repeat-containing domain"/>
    <property type="match status" value="2"/>
</dbReference>
<comment type="subcellular location">
    <subcellularLocation>
        <location evidence="1">Cytoplasm</location>
        <location evidence="1">Cytoskeleton</location>
    </subcellularLocation>
</comment>
<organism evidence="7 8">
    <name type="scientific">Octopus vulgaris</name>
    <name type="common">Common octopus</name>
    <dbReference type="NCBI Taxonomy" id="6645"/>
    <lineage>
        <taxon>Eukaryota</taxon>
        <taxon>Metazoa</taxon>
        <taxon>Spiralia</taxon>
        <taxon>Lophotrochozoa</taxon>
        <taxon>Mollusca</taxon>
        <taxon>Cephalopoda</taxon>
        <taxon>Coleoidea</taxon>
        <taxon>Octopodiformes</taxon>
        <taxon>Octopoda</taxon>
        <taxon>Incirrata</taxon>
        <taxon>Octopodidae</taxon>
        <taxon>Octopus</taxon>
    </lineage>
</organism>
<name>A0AA36FDI8_OCTVU</name>
<dbReference type="Proteomes" id="UP001162480">
    <property type="component" value="Chromosome 15"/>
</dbReference>
<evidence type="ECO:0000256" key="5">
    <source>
        <dbReference type="ARBA" id="ARBA00038386"/>
    </source>
</evidence>
<dbReference type="InterPro" id="IPR036770">
    <property type="entry name" value="Ankyrin_rpt-contain_sf"/>
</dbReference>
<evidence type="ECO:0000256" key="6">
    <source>
        <dbReference type="PROSITE-ProRule" id="PRU00023"/>
    </source>
</evidence>
<keyword evidence="4" id="KW-0963">Cytoplasm</keyword>
<evidence type="ECO:0000313" key="8">
    <source>
        <dbReference type="Proteomes" id="UP001162480"/>
    </source>
</evidence>
<dbReference type="GO" id="GO:0005737">
    <property type="term" value="C:cytoplasm"/>
    <property type="evidence" value="ECO:0007669"/>
    <property type="project" value="TreeGrafter"/>
</dbReference>
<evidence type="ECO:0000256" key="3">
    <source>
        <dbReference type="ARBA" id="ARBA00022737"/>
    </source>
</evidence>
<dbReference type="FunFam" id="1.25.40.20:FF:000007">
    <property type="entry name" value="Phosphatase 1 regulatory subunit 12A"/>
    <property type="match status" value="1"/>
</dbReference>
<gene>
    <name evidence="7" type="ORF">OCTVUL_1B002613</name>
</gene>
<keyword evidence="2" id="KW-0217">Developmental protein</keyword>
<dbReference type="PROSITE" id="PS50297">
    <property type="entry name" value="ANK_REP_REGION"/>
    <property type="match status" value="2"/>
</dbReference>
<dbReference type="InterPro" id="IPR051226">
    <property type="entry name" value="PP1_Regulatory_Subunit"/>
</dbReference>
<dbReference type="GO" id="GO:0005856">
    <property type="term" value="C:cytoskeleton"/>
    <property type="evidence" value="ECO:0007669"/>
    <property type="project" value="UniProtKB-SubCell"/>
</dbReference>
<evidence type="ECO:0000313" key="7">
    <source>
        <dbReference type="EMBL" id="CAI9734270.1"/>
    </source>
</evidence>
<keyword evidence="3" id="KW-0677">Repeat</keyword>
<feature type="repeat" description="ANK" evidence="6">
    <location>
        <begin position="234"/>
        <end position="266"/>
    </location>
</feature>
<comment type="similarity">
    <text evidence="5">Belongs to the NRARP family.</text>
</comment>
<dbReference type="PROSITE" id="PS50088">
    <property type="entry name" value="ANK_REPEAT"/>
    <property type="match status" value="4"/>
</dbReference>
<dbReference type="PANTHER" id="PTHR24179">
    <property type="entry name" value="PROTEIN PHOSPHATASE 1 REGULATORY SUBUNIT 12"/>
    <property type="match status" value="1"/>
</dbReference>
<reference evidence="7" key="1">
    <citation type="submission" date="2023-08" db="EMBL/GenBank/DDBJ databases">
        <authorList>
            <person name="Alioto T."/>
            <person name="Alioto T."/>
            <person name="Gomez Garrido J."/>
        </authorList>
    </citation>
    <scope>NUCLEOTIDE SEQUENCE</scope>
</reference>
<feature type="repeat" description="ANK" evidence="6">
    <location>
        <begin position="75"/>
        <end position="107"/>
    </location>
</feature>
<feature type="repeat" description="ANK" evidence="6">
    <location>
        <begin position="201"/>
        <end position="233"/>
    </location>
</feature>
<dbReference type="InterPro" id="IPR002110">
    <property type="entry name" value="Ankyrin_rpt"/>
</dbReference>
<evidence type="ECO:0000256" key="2">
    <source>
        <dbReference type="ARBA" id="ARBA00022473"/>
    </source>
</evidence>
<proteinExistence type="inferred from homology"/>
<dbReference type="SMART" id="SM00248">
    <property type="entry name" value="ANK"/>
    <property type="match status" value="5"/>
</dbReference>
<sequence length="278" mass="30499">MADDNKATACARRNQQLKRWADSDTNRESIGVRDRPKRVNFQDGCVFLATCSSGDKDEVIKLLARGADINTANVDGLTALHQACIDDKIDMVKFLVANGADVDVCDNEGWTPLHATASCGFNDIAQYLISTCANIAAVNNDGDLPLDICEEAKMEKLLQEEMNRQGVDAEAARLEEEEMMLSDANQWLNSDCVTERPHAKTGAVAHHVAAAMGYMKVMHLLNQAKANVNIKDSDSWTPLHAAAHWGQERACKILAEHFCDMDSKNNAGQTAFDDQCKS</sequence>
<dbReference type="EMBL" id="OX597828">
    <property type="protein sequence ID" value="CAI9734270.1"/>
    <property type="molecule type" value="Genomic_DNA"/>
</dbReference>
<dbReference type="Pfam" id="PF12796">
    <property type="entry name" value="Ank_2"/>
    <property type="match status" value="2"/>
</dbReference>
<keyword evidence="8" id="KW-1185">Reference proteome</keyword>
<keyword evidence="4" id="KW-0206">Cytoskeleton</keyword>
<dbReference type="GO" id="GO:0019208">
    <property type="term" value="F:phosphatase regulator activity"/>
    <property type="evidence" value="ECO:0007669"/>
    <property type="project" value="TreeGrafter"/>
</dbReference>
<protein>
    <submittedName>
        <fullName evidence="7">QUALITY PROTEIN: phosphatase 1 regulatory subunit 12A-like</fullName>
    </submittedName>
</protein>
<evidence type="ECO:0000256" key="1">
    <source>
        <dbReference type="ARBA" id="ARBA00004245"/>
    </source>
</evidence>
<dbReference type="GO" id="GO:0004857">
    <property type="term" value="F:enzyme inhibitor activity"/>
    <property type="evidence" value="ECO:0007669"/>
    <property type="project" value="TreeGrafter"/>
</dbReference>
<accession>A0AA36FDI8</accession>
<keyword evidence="6" id="KW-0040">ANK repeat</keyword>
<dbReference type="PANTHER" id="PTHR24179:SF21">
    <property type="entry name" value="MYOSIN BINDING SUBUNIT, ISOFORM O"/>
    <property type="match status" value="1"/>
</dbReference>
<feature type="repeat" description="ANK" evidence="6">
    <location>
        <begin position="108"/>
        <end position="140"/>
    </location>
</feature>